<sequence length="288" mass="32765">DIQAQVLQTTLAEISSSRQNHIEGNNEPNGSPPPTIDCCVICLDTISEPCTALPCAHAHFDLICLLSWTQERAACPLCKAPISKVQYKGKTGNDTFYLVEDAPKETPEGPVLESIQRRRRRRRSPGSLRESYGLLTRPASDIERRRHVYRHQLYSLHVGSNRVSQYRLPPTPDYFATNPHLVSRARLWIRRELQVFAFLSDTSEGSSRTQEGTQPQAQSRKRDNAEFLLEYIVAIIKTVDIQGSAGQAEDMLSGFLGRDNVRLFLHEFRNWLRSPCQSLAAWDREVQY</sequence>
<evidence type="ECO:0000256" key="5">
    <source>
        <dbReference type="ARBA" id="ARBA00023163"/>
    </source>
</evidence>
<dbReference type="Gene3D" id="3.30.40.10">
    <property type="entry name" value="Zinc/RING finger domain, C3HC4 (zinc finger)"/>
    <property type="match status" value="1"/>
</dbReference>
<dbReference type="PANTHER" id="PTHR46077:SF1">
    <property type="entry name" value="TOP1 BINDING ARGININE_SERINE RICH PROTEIN, E3 UBIQUITIN LIGASE"/>
    <property type="match status" value="1"/>
</dbReference>
<dbReference type="AlphaFoldDB" id="A0AA39WCU3"/>
<organism evidence="9 10">
    <name type="scientific">Immersiella caudata</name>
    <dbReference type="NCBI Taxonomy" id="314043"/>
    <lineage>
        <taxon>Eukaryota</taxon>
        <taxon>Fungi</taxon>
        <taxon>Dikarya</taxon>
        <taxon>Ascomycota</taxon>
        <taxon>Pezizomycotina</taxon>
        <taxon>Sordariomycetes</taxon>
        <taxon>Sordariomycetidae</taxon>
        <taxon>Sordariales</taxon>
        <taxon>Lasiosphaeriaceae</taxon>
        <taxon>Immersiella</taxon>
    </lineage>
</organism>
<protein>
    <recommendedName>
        <fullName evidence="2">RING-type E3 ubiquitin transferase</fullName>
        <ecNumber evidence="2">2.3.2.27</ecNumber>
    </recommendedName>
</protein>
<dbReference type="SUPFAM" id="SSF57850">
    <property type="entry name" value="RING/U-box"/>
    <property type="match status" value="1"/>
</dbReference>
<dbReference type="EMBL" id="JAULSU010000007">
    <property type="protein sequence ID" value="KAK0611501.1"/>
    <property type="molecule type" value="Genomic_DNA"/>
</dbReference>
<keyword evidence="10" id="KW-1185">Reference proteome</keyword>
<keyword evidence="5" id="KW-0804">Transcription</keyword>
<dbReference type="GO" id="GO:0061630">
    <property type="term" value="F:ubiquitin protein ligase activity"/>
    <property type="evidence" value="ECO:0007669"/>
    <property type="project" value="UniProtKB-EC"/>
</dbReference>
<dbReference type="GO" id="GO:0000209">
    <property type="term" value="P:protein polyubiquitination"/>
    <property type="evidence" value="ECO:0007669"/>
    <property type="project" value="TreeGrafter"/>
</dbReference>
<feature type="non-terminal residue" evidence="9">
    <location>
        <position position="288"/>
    </location>
</feature>
<name>A0AA39WCU3_9PEZI</name>
<feature type="region of interest" description="Disordered" evidence="7">
    <location>
        <begin position="102"/>
        <end position="131"/>
    </location>
</feature>
<reference evidence="9" key="1">
    <citation type="submission" date="2023-06" db="EMBL/GenBank/DDBJ databases">
        <title>Genome-scale phylogeny and comparative genomics of the fungal order Sordariales.</title>
        <authorList>
            <consortium name="Lawrence Berkeley National Laboratory"/>
            <person name="Hensen N."/>
            <person name="Bonometti L."/>
            <person name="Westerberg I."/>
            <person name="Brannstrom I.O."/>
            <person name="Guillou S."/>
            <person name="Cros-Aarteil S."/>
            <person name="Calhoun S."/>
            <person name="Haridas S."/>
            <person name="Kuo A."/>
            <person name="Mondo S."/>
            <person name="Pangilinan J."/>
            <person name="Riley R."/>
            <person name="Labutti K."/>
            <person name="Andreopoulos B."/>
            <person name="Lipzen A."/>
            <person name="Chen C."/>
            <person name="Yanf M."/>
            <person name="Daum C."/>
            <person name="Ng V."/>
            <person name="Clum A."/>
            <person name="Steindorff A."/>
            <person name="Ohm R."/>
            <person name="Martin F."/>
            <person name="Silar P."/>
            <person name="Natvig D."/>
            <person name="Lalanne C."/>
            <person name="Gautier V."/>
            <person name="Ament-Velasquez S.L."/>
            <person name="Kruys A."/>
            <person name="Hutchinson M.I."/>
            <person name="Powell A.J."/>
            <person name="Barry K."/>
            <person name="Miller A.N."/>
            <person name="Grigoriev I.V."/>
            <person name="Debuchy R."/>
            <person name="Gladieux P."/>
            <person name="Thoren M.H."/>
            <person name="Johannesson H."/>
        </authorList>
    </citation>
    <scope>NUCLEOTIDE SEQUENCE</scope>
    <source>
        <strain evidence="9">CBS 606.72</strain>
    </source>
</reference>
<dbReference type="Pfam" id="PF13639">
    <property type="entry name" value="zf-RING_2"/>
    <property type="match status" value="1"/>
</dbReference>
<dbReference type="GO" id="GO:0006513">
    <property type="term" value="P:protein monoubiquitination"/>
    <property type="evidence" value="ECO:0007669"/>
    <property type="project" value="TreeGrafter"/>
</dbReference>
<dbReference type="GO" id="GO:0008270">
    <property type="term" value="F:zinc ion binding"/>
    <property type="evidence" value="ECO:0007669"/>
    <property type="project" value="UniProtKB-KW"/>
</dbReference>
<evidence type="ECO:0000256" key="2">
    <source>
        <dbReference type="ARBA" id="ARBA00012483"/>
    </source>
</evidence>
<dbReference type="PROSITE" id="PS50089">
    <property type="entry name" value="ZF_RING_2"/>
    <property type="match status" value="1"/>
</dbReference>
<evidence type="ECO:0000313" key="9">
    <source>
        <dbReference type="EMBL" id="KAK0611501.1"/>
    </source>
</evidence>
<evidence type="ECO:0000313" key="10">
    <source>
        <dbReference type="Proteomes" id="UP001175000"/>
    </source>
</evidence>
<evidence type="ECO:0000256" key="4">
    <source>
        <dbReference type="ARBA" id="ARBA00023015"/>
    </source>
</evidence>
<evidence type="ECO:0000256" key="6">
    <source>
        <dbReference type="PROSITE-ProRule" id="PRU00175"/>
    </source>
</evidence>
<dbReference type="InterPro" id="IPR001841">
    <property type="entry name" value="Znf_RING"/>
</dbReference>
<dbReference type="InterPro" id="IPR013083">
    <property type="entry name" value="Znf_RING/FYVE/PHD"/>
</dbReference>
<keyword evidence="6" id="KW-0863">Zinc-finger</keyword>
<dbReference type="Proteomes" id="UP001175000">
    <property type="component" value="Unassembled WGS sequence"/>
</dbReference>
<feature type="domain" description="RING-type" evidence="8">
    <location>
        <begin position="39"/>
        <end position="79"/>
    </location>
</feature>
<evidence type="ECO:0000256" key="3">
    <source>
        <dbReference type="ARBA" id="ARBA00022679"/>
    </source>
</evidence>
<dbReference type="EC" id="2.3.2.27" evidence="2"/>
<keyword evidence="6" id="KW-0862">Zinc</keyword>
<keyword evidence="4" id="KW-0805">Transcription regulation</keyword>
<keyword evidence="3" id="KW-0808">Transferase</keyword>
<dbReference type="SMART" id="SM00184">
    <property type="entry name" value="RING"/>
    <property type="match status" value="1"/>
</dbReference>
<keyword evidence="6" id="KW-0479">Metal-binding</keyword>
<dbReference type="PANTHER" id="PTHR46077">
    <property type="entry name" value="E3 UBIQUITIN-PROTEIN LIGASE TOPORS"/>
    <property type="match status" value="1"/>
</dbReference>
<evidence type="ECO:0000259" key="8">
    <source>
        <dbReference type="PROSITE" id="PS50089"/>
    </source>
</evidence>
<proteinExistence type="predicted"/>
<comment type="caution">
    <text evidence="9">The sequence shown here is derived from an EMBL/GenBank/DDBJ whole genome shotgun (WGS) entry which is preliminary data.</text>
</comment>
<accession>A0AA39WCU3</accession>
<evidence type="ECO:0000256" key="1">
    <source>
        <dbReference type="ARBA" id="ARBA00000900"/>
    </source>
</evidence>
<comment type="catalytic activity">
    <reaction evidence="1">
        <text>S-ubiquitinyl-[E2 ubiquitin-conjugating enzyme]-L-cysteine + [acceptor protein]-L-lysine = [E2 ubiquitin-conjugating enzyme]-L-cysteine + N(6)-ubiquitinyl-[acceptor protein]-L-lysine.</text>
        <dbReference type="EC" id="2.3.2.27"/>
    </reaction>
</comment>
<gene>
    <name evidence="9" type="ORF">B0T14DRAFT_403478</name>
</gene>
<feature type="non-terminal residue" evidence="9">
    <location>
        <position position="1"/>
    </location>
</feature>
<evidence type="ECO:0000256" key="7">
    <source>
        <dbReference type="SAM" id="MobiDB-lite"/>
    </source>
</evidence>